<evidence type="ECO:0000256" key="2">
    <source>
        <dbReference type="ARBA" id="ARBA00003968"/>
    </source>
</evidence>
<comment type="subcellular location">
    <subcellularLocation>
        <location evidence="3 12">Cytoplasm</location>
    </subcellularLocation>
</comment>
<keyword evidence="11 12" id="KW-0660">Purine salvage</keyword>
<dbReference type="InterPro" id="IPR029057">
    <property type="entry name" value="PRTase-like"/>
</dbReference>
<dbReference type="InterPro" id="IPR050120">
    <property type="entry name" value="Adenine_PRTase"/>
</dbReference>
<evidence type="ECO:0000256" key="3">
    <source>
        <dbReference type="ARBA" id="ARBA00004496"/>
    </source>
</evidence>
<dbReference type="PANTHER" id="PTHR11776">
    <property type="entry name" value="ADENINE PHOSPHORIBOSYLTRANSFERASE"/>
    <property type="match status" value="1"/>
</dbReference>
<comment type="subunit">
    <text evidence="6 12">Homodimer.</text>
</comment>
<evidence type="ECO:0000256" key="6">
    <source>
        <dbReference type="ARBA" id="ARBA00011738"/>
    </source>
</evidence>
<protein>
    <recommendedName>
        <fullName evidence="7 12">Adenine phosphoribosyltransferase</fullName>
        <shortName evidence="12">APRT</shortName>
        <ecNumber evidence="7 12">2.4.2.7</ecNumber>
    </recommendedName>
</protein>
<dbReference type="SUPFAM" id="SSF53271">
    <property type="entry name" value="PRTase-like"/>
    <property type="match status" value="1"/>
</dbReference>
<evidence type="ECO:0000256" key="4">
    <source>
        <dbReference type="ARBA" id="ARBA00004659"/>
    </source>
</evidence>
<evidence type="ECO:0000256" key="10">
    <source>
        <dbReference type="ARBA" id="ARBA00022679"/>
    </source>
</evidence>
<dbReference type="PANTHER" id="PTHR11776:SF7">
    <property type="entry name" value="PHOSPHORIBOSYLTRANSFERASE DOMAIN-CONTAINING PROTEIN"/>
    <property type="match status" value="1"/>
</dbReference>
<comment type="pathway">
    <text evidence="4 12">Purine metabolism; AMP biosynthesis via salvage pathway; AMP from adenine: step 1/1.</text>
</comment>
<evidence type="ECO:0000256" key="7">
    <source>
        <dbReference type="ARBA" id="ARBA00011893"/>
    </source>
</evidence>
<evidence type="ECO:0000256" key="5">
    <source>
        <dbReference type="ARBA" id="ARBA00008391"/>
    </source>
</evidence>
<dbReference type="NCBIfam" id="NF002633">
    <property type="entry name" value="PRK02304.1-2"/>
    <property type="match status" value="1"/>
</dbReference>
<dbReference type="GO" id="GO:0006166">
    <property type="term" value="P:purine ribonucleoside salvage"/>
    <property type="evidence" value="ECO:0007669"/>
    <property type="project" value="UniProtKB-UniRule"/>
</dbReference>
<comment type="function">
    <text evidence="2 12">Catalyzes a salvage reaction resulting in the formation of AMP, that is energically less costly than de novo synthesis.</text>
</comment>
<dbReference type="NCBIfam" id="NF002634">
    <property type="entry name" value="PRK02304.1-3"/>
    <property type="match status" value="1"/>
</dbReference>
<accession>A0A9X1V5H7</accession>
<name>A0A9X1V5H7_9BACL</name>
<dbReference type="Proteomes" id="UP001139263">
    <property type="component" value="Unassembled WGS sequence"/>
</dbReference>
<dbReference type="NCBIfam" id="NF002636">
    <property type="entry name" value="PRK02304.1-5"/>
    <property type="match status" value="1"/>
</dbReference>
<keyword evidence="10 12" id="KW-0808">Transferase</keyword>
<evidence type="ECO:0000256" key="1">
    <source>
        <dbReference type="ARBA" id="ARBA00000868"/>
    </source>
</evidence>
<comment type="caution">
    <text evidence="14">The sequence shown here is derived from an EMBL/GenBank/DDBJ whole genome shotgun (WGS) entry which is preliminary data.</text>
</comment>
<evidence type="ECO:0000256" key="9">
    <source>
        <dbReference type="ARBA" id="ARBA00022676"/>
    </source>
</evidence>
<proteinExistence type="inferred from homology"/>
<organism evidence="14 15">
    <name type="scientific">Sulfoacidibacillus ferrooxidans</name>
    <dbReference type="NCBI Taxonomy" id="2005001"/>
    <lineage>
        <taxon>Bacteria</taxon>
        <taxon>Bacillati</taxon>
        <taxon>Bacillota</taxon>
        <taxon>Bacilli</taxon>
        <taxon>Bacillales</taxon>
        <taxon>Alicyclobacillaceae</taxon>
        <taxon>Sulfoacidibacillus</taxon>
    </lineage>
</organism>
<comment type="similarity">
    <text evidence="5 12">Belongs to the purine/pyrimidine phosphoribosyltransferase family.</text>
</comment>
<sequence length="175" mass="19229">MDLVQLQHKIRVVHDFPEPGISFKDITTLLCDGESFQYAVQQISEFGRPRDVDLVVGPEARGFVLGAPTAYALGVGFVPIRKPGKLPGETIRKDYQLEYGHDGLEMHADAIKPGQRVFIVDDLLATGGTIQSCIDLVLRAGGIVVGLGFLIELQYLEGRKHLAGYETFSLLQYAD</sequence>
<dbReference type="GO" id="GO:0005737">
    <property type="term" value="C:cytoplasm"/>
    <property type="evidence" value="ECO:0007669"/>
    <property type="project" value="UniProtKB-SubCell"/>
</dbReference>
<dbReference type="CDD" id="cd06223">
    <property type="entry name" value="PRTases_typeI"/>
    <property type="match status" value="1"/>
</dbReference>
<dbReference type="AlphaFoldDB" id="A0A9X1V5H7"/>
<evidence type="ECO:0000256" key="11">
    <source>
        <dbReference type="ARBA" id="ARBA00022726"/>
    </source>
</evidence>
<feature type="domain" description="Phosphoribosyltransferase" evidence="13">
    <location>
        <begin position="48"/>
        <end position="151"/>
    </location>
</feature>
<evidence type="ECO:0000313" key="15">
    <source>
        <dbReference type="Proteomes" id="UP001139263"/>
    </source>
</evidence>
<dbReference type="NCBIfam" id="TIGR01090">
    <property type="entry name" value="apt"/>
    <property type="match status" value="1"/>
</dbReference>
<dbReference type="Gene3D" id="3.40.50.2020">
    <property type="match status" value="1"/>
</dbReference>
<reference evidence="14" key="1">
    <citation type="submission" date="2022-03" db="EMBL/GenBank/DDBJ databases">
        <title>Draft Genome Sequence of Firmicute Strain S0AB, a Heterotrophic Iron/Sulfur-Oxidizing Extreme Acidophile.</title>
        <authorList>
            <person name="Vergara E."/>
            <person name="Pakostova E."/>
            <person name="Johnson D.B."/>
            <person name="Holmes D.S."/>
        </authorList>
    </citation>
    <scope>NUCLEOTIDE SEQUENCE</scope>
    <source>
        <strain evidence="14">S0AB</strain>
    </source>
</reference>
<keyword evidence="8 12" id="KW-0963">Cytoplasm</keyword>
<dbReference type="HAMAP" id="MF_00004">
    <property type="entry name" value="Aden_phosphoribosyltr"/>
    <property type="match status" value="1"/>
</dbReference>
<comment type="catalytic activity">
    <reaction evidence="1 12">
        <text>AMP + diphosphate = 5-phospho-alpha-D-ribose 1-diphosphate + adenine</text>
        <dbReference type="Rhea" id="RHEA:16609"/>
        <dbReference type="ChEBI" id="CHEBI:16708"/>
        <dbReference type="ChEBI" id="CHEBI:33019"/>
        <dbReference type="ChEBI" id="CHEBI:58017"/>
        <dbReference type="ChEBI" id="CHEBI:456215"/>
        <dbReference type="EC" id="2.4.2.7"/>
    </reaction>
</comment>
<evidence type="ECO:0000259" key="13">
    <source>
        <dbReference type="Pfam" id="PF00156"/>
    </source>
</evidence>
<dbReference type="Pfam" id="PF00156">
    <property type="entry name" value="Pribosyltran"/>
    <property type="match status" value="1"/>
</dbReference>
<dbReference type="RefSeq" id="WP_241711631.1">
    <property type="nucleotide sequence ID" value="NZ_JALBUF010000001.1"/>
</dbReference>
<dbReference type="EMBL" id="JALBUF010000001">
    <property type="protein sequence ID" value="MCI0182011.1"/>
    <property type="molecule type" value="Genomic_DNA"/>
</dbReference>
<dbReference type="GO" id="GO:0006168">
    <property type="term" value="P:adenine salvage"/>
    <property type="evidence" value="ECO:0007669"/>
    <property type="project" value="InterPro"/>
</dbReference>
<dbReference type="InterPro" id="IPR005764">
    <property type="entry name" value="Ade_phspho_trans"/>
</dbReference>
<keyword evidence="15" id="KW-1185">Reference proteome</keyword>
<gene>
    <name evidence="12 14" type="primary">apt</name>
    <name evidence="14" type="ORF">MM817_00262</name>
</gene>
<dbReference type="GO" id="GO:0003999">
    <property type="term" value="F:adenine phosphoribosyltransferase activity"/>
    <property type="evidence" value="ECO:0007669"/>
    <property type="project" value="UniProtKB-UniRule"/>
</dbReference>
<dbReference type="InterPro" id="IPR000836">
    <property type="entry name" value="PRTase_dom"/>
</dbReference>
<dbReference type="GO" id="GO:0044209">
    <property type="term" value="P:AMP salvage"/>
    <property type="evidence" value="ECO:0007669"/>
    <property type="project" value="UniProtKB-UniRule"/>
</dbReference>
<dbReference type="FunFam" id="3.40.50.2020:FF:000004">
    <property type="entry name" value="Adenine phosphoribosyltransferase"/>
    <property type="match status" value="1"/>
</dbReference>
<keyword evidence="9 12" id="KW-0328">Glycosyltransferase</keyword>
<evidence type="ECO:0000313" key="14">
    <source>
        <dbReference type="EMBL" id="MCI0182011.1"/>
    </source>
</evidence>
<evidence type="ECO:0000256" key="8">
    <source>
        <dbReference type="ARBA" id="ARBA00022490"/>
    </source>
</evidence>
<evidence type="ECO:0000256" key="12">
    <source>
        <dbReference type="HAMAP-Rule" id="MF_00004"/>
    </source>
</evidence>
<dbReference type="EC" id="2.4.2.7" evidence="7 12"/>